<dbReference type="EMBL" id="QZKI01000005">
    <property type="protein sequence ID" value="RJP75271.1"/>
    <property type="molecule type" value="Genomic_DNA"/>
</dbReference>
<feature type="domain" description="GST N-terminal" evidence="1">
    <location>
        <begin position="1"/>
        <end position="78"/>
    </location>
</feature>
<name>A0A419F999_9BACT</name>
<dbReference type="Proteomes" id="UP000285961">
    <property type="component" value="Unassembled WGS sequence"/>
</dbReference>
<reference evidence="2 3" key="1">
    <citation type="journal article" date="2017" name="ISME J.">
        <title>Energy and carbon metabolisms in a deep terrestrial subsurface fluid microbial community.</title>
        <authorList>
            <person name="Momper L."/>
            <person name="Jungbluth S.P."/>
            <person name="Lee M.D."/>
            <person name="Amend J.P."/>
        </authorList>
    </citation>
    <scope>NUCLEOTIDE SEQUENCE [LARGE SCALE GENOMIC DNA]</scope>
    <source>
        <strain evidence="2">SURF_17</strain>
    </source>
</reference>
<organism evidence="2 3">
    <name type="scientific">Candidatus Abyssobacteria bacterium SURF_17</name>
    <dbReference type="NCBI Taxonomy" id="2093361"/>
    <lineage>
        <taxon>Bacteria</taxon>
        <taxon>Pseudomonadati</taxon>
        <taxon>Candidatus Hydrogenedentota</taxon>
        <taxon>Candidatus Abyssobacteria</taxon>
    </lineage>
</organism>
<accession>A0A419F999</accession>
<dbReference type="PANTHER" id="PTHR43968:SF6">
    <property type="entry name" value="GLUTATHIONE S-TRANSFERASE OMEGA"/>
    <property type="match status" value="1"/>
</dbReference>
<dbReference type="GO" id="GO:0005737">
    <property type="term" value="C:cytoplasm"/>
    <property type="evidence" value="ECO:0007669"/>
    <property type="project" value="TreeGrafter"/>
</dbReference>
<dbReference type="InterPro" id="IPR004045">
    <property type="entry name" value="Glutathione_S-Trfase_N"/>
</dbReference>
<gene>
    <name evidence="2" type="ORF">C4532_00655</name>
</gene>
<sequence>MKLYHLWMCPYCHRVRKKLRQLGIKHERVWVGFHPDRWAEVEQLTGKAMVPVLVDGEKVINESAVICDYLEENYVSHRIT</sequence>
<protein>
    <submittedName>
        <fullName evidence="2">Glutaredoxin</fullName>
    </submittedName>
</protein>
<dbReference type="PROSITE" id="PS51354">
    <property type="entry name" value="GLUTAREDOXIN_2"/>
    <property type="match status" value="1"/>
</dbReference>
<dbReference type="InterPro" id="IPR036249">
    <property type="entry name" value="Thioredoxin-like_sf"/>
</dbReference>
<dbReference type="PANTHER" id="PTHR43968">
    <property type="match status" value="1"/>
</dbReference>
<dbReference type="Pfam" id="PF13417">
    <property type="entry name" value="GST_N_3"/>
    <property type="match status" value="1"/>
</dbReference>
<comment type="caution">
    <text evidence="2">The sequence shown here is derived from an EMBL/GenBank/DDBJ whole genome shotgun (WGS) entry which is preliminary data.</text>
</comment>
<dbReference type="Gene3D" id="3.40.30.10">
    <property type="entry name" value="Glutaredoxin"/>
    <property type="match status" value="1"/>
</dbReference>
<dbReference type="SUPFAM" id="SSF52833">
    <property type="entry name" value="Thioredoxin-like"/>
    <property type="match status" value="1"/>
</dbReference>
<proteinExistence type="predicted"/>
<evidence type="ECO:0000313" key="3">
    <source>
        <dbReference type="Proteomes" id="UP000285961"/>
    </source>
</evidence>
<dbReference type="CDD" id="cd00570">
    <property type="entry name" value="GST_N_family"/>
    <property type="match status" value="1"/>
</dbReference>
<dbReference type="AlphaFoldDB" id="A0A419F999"/>
<dbReference type="PROSITE" id="PS50404">
    <property type="entry name" value="GST_NTER"/>
    <property type="match status" value="1"/>
</dbReference>
<dbReference type="InterPro" id="IPR050983">
    <property type="entry name" value="GST_Omega/HSP26"/>
</dbReference>
<evidence type="ECO:0000313" key="2">
    <source>
        <dbReference type="EMBL" id="RJP75271.1"/>
    </source>
</evidence>
<evidence type="ECO:0000259" key="1">
    <source>
        <dbReference type="PROSITE" id="PS50404"/>
    </source>
</evidence>